<accession>A0ABT5YT98</accession>
<dbReference type="Proteomes" id="UP001220022">
    <property type="component" value="Unassembled WGS sequence"/>
</dbReference>
<dbReference type="EMBL" id="JARHTQ010000002">
    <property type="protein sequence ID" value="MDF2254735.1"/>
    <property type="molecule type" value="Genomic_DNA"/>
</dbReference>
<name>A0ABT5YT98_9ACTN</name>
<evidence type="ECO:0000313" key="2">
    <source>
        <dbReference type="Proteomes" id="UP001220022"/>
    </source>
</evidence>
<evidence type="ECO:0000313" key="1">
    <source>
        <dbReference type="EMBL" id="MDF2254735.1"/>
    </source>
</evidence>
<proteinExistence type="predicted"/>
<sequence>MPRADITCGLSDVDFFLLSLRRPQRVCEPMRGSALPAGPLRQAMANFDRQVAPVTRVRNALEHLDATALGGGGGFGYGIGEDRVLITHNGTQLDTMALFIAAQDVHAAIRAVVDRIAGADVHDQHPIAVPAGA</sequence>
<gene>
    <name evidence="1" type="ORF">P2L57_02985</name>
</gene>
<keyword evidence="2" id="KW-1185">Reference proteome</keyword>
<dbReference type="RefSeq" id="WP_275807747.1">
    <property type="nucleotide sequence ID" value="NZ_BAAANM010000008.1"/>
</dbReference>
<organism evidence="1 2">
    <name type="scientific">Streptantibioticus ferralitis</name>
    <dbReference type="NCBI Taxonomy" id="236510"/>
    <lineage>
        <taxon>Bacteria</taxon>
        <taxon>Bacillati</taxon>
        <taxon>Actinomycetota</taxon>
        <taxon>Actinomycetes</taxon>
        <taxon>Kitasatosporales</taxon>
        <taxon>Streptomycetaceae</taxon>
        <taxon>Streptantibioticus</taxon>
    </lineage>
</organism>
<reference evidence="1 2" key="1">
    <citation type="submission" date="2023-03" db="EMBL/GenBank/DDBJ databases">
        <title>Draft genome sequence of type strain Streptomyces ferralitis JCM 14344.</title>
        <authorList>
            <person name="Klaysubun C."/>
            <person name="Duangmal K."/>
        </authorList>
    </citation>
    <scope>NUCLEOTIDE SEQUENCE [LARGE SCALE GENOMIC DNA]</scope>
    <source>
        <strain evidence="1 2">JCM 14344</strain>
    </source>
</reference>
<comment type="caution">
    <text evidence="1">The sequence shown here is derived from an EMBL/GenBank/DDBJ whole genome shotgun (WGS) entry which is preliminary data.</text>
</comment>
<protein>
    <submittedName>
        <fullName evidence="1">Uncharacterized protein</fullName>
    </submittedName>
</protein>